<feature type="domain" description="Synaptonemal complex protein 2 Spt16M-like" evidence="8">
    <location>
        <begin position="281"/>
        <end position="394"/>
    </location>
</feature>
<feature type="region of interest" description="Disordered" evidence="6">
    <location>
        <begin position="614"/>
        <end position="638"/>
    </location>
</feature>
<organism evidence="9 10">
    <name type="scientific">Huso huso</name>
    <name type="common">Beluga</name>
    <name type="synonym">Acipenser huso</name>
    <dbReference type="NCBI Taxonomy" id="61971"/>
    <lineage>
        <taxon>Eukaryota</taxon>
        <taxon>Metazoa</taxon>
        <taxon>Chordata</taxon>
        <taxon>Craniata</taxon>
        <taxon>Vertebrata</taxon>
        <taxon>Euteleostomi</taxon>
        <taxon>Actinopterygii</taxon>
        <taxon>Chondrostei</taxon>
        <taxon>Acipenseriformes</taxon>
        <taxon>Acipenseridae</taxon>
        <taxon>Huso</taxon>
    </lineage>
</organism>
<feature type="compositionally biased region" description="Basic and acidic residues" evidence="6">
    <location>
        <begin position="974"/>
        <end position="989"/>
    </location>
</feature>
<dbReference type="Pfam" id="PF18581">
    <property type="entry name" value="SYCP2_ARLD"/>
    <property type="match status" value="1"/>
</dbReference>
<feature type="compositionally biased region" description="Basic residues" evidence="6">
    <location>
        <begin position="1034"/>
        <end position="1046"/>
    </location>
</feature>
<dbReference type="InterPro" id="IPR040560">
    <property type="entry name" value="SYCP2_SLD"/>
</dbReference>
<feature type="region of interest" description="Disordered" evidence="6">
    <location>
        <begin position="1175"/>
        <end position="1231"/>
    </location>
</feature>
<name>A0ABR0Z3S5_HUSHU</name>
<comment type="caution">
    <text evidence="9">The sequence shown here is derived from an EMBL/GenBank/DDBJ whole genome shotgun (WGS) entry which is preliminary data.</text>
</comment>
<comment type="subcellular location">
    <subcellularLocation>
        <location evidence="2">Chromosome</location>
    </subcellularLocation>
    <subcellularLocation>
        <location evidence="1">Nucleus</location>
    </subcellularLocation>
</comment>
<feature type="compositionally biased region" description="Basic and acidic residues" evidence="6">
    <location>
        <begin position="736"/>
        <end position="751"/>
    </location>
</feature>
<evidence type="ECO:0000256" key="6">
    <source>
        <dbReference type="SAM" id="MobiDB-lite"/>
    </source>
</evidence>
<feature type="region of interest" description="Disordered" evidence="6">
    <location>
        <begin position="455"/>
        <end position="481"/>
    </location>
</feature>
<feature type="region of interest" description="Disordered" evidence="6">
    <location>
        <begin position="1352"/>
        <end position="1378"/>
    </location>
</feature>
<keyword evidence="10" id="KW-1185">Reference proteome</keyword>
<evidence type="ECO:0000256" key="1">
    <source>
        <dbReference type="ARBA" id="ARBA00004123"/>
    </source>
</evidence>
<keyword evidence="4" id="KW-0158">Chromosome</keyword>
<feature type="compositionally biased region" description="Basic and acidic residues" evidence="6">
    <location>
        <begin position="815"/>
        <end position="837"/>
    </location>
</feature>
<feature type="region of interest" description="Disordered" evidence="6">
    <location>
        <begin position="677"/>
        <end position="842"/>
    </location>
</feature>
<evidence type="ECO:0000256" key="5">
    <source>
        <dbReference type="ARBA" id="ARBA00023242"/>
    </source>
</evidence>
<reference evidence="9 10" key="1">
    <citation type="submission" date="2021-05" db="EMBL/GenBank/DDBJ databases">
        <authorList>
            <person name="Zahm M."/>
            <person name="Klopp C."/>
            <person name="Cabau C."/>
            <person name="Kuhl H."/>
            <person name="Suciu R."/>
            <person name="Ciorpac M."/>
            <person name="Holostenco D."/>
            <person name="Gessner J."/>
            <person name="Wuertz S."/>
            <person name="Hohne C."/>
            <person name="Stock M."/>
            <person name="Gislard M."/>
            <person name="Lluch J."/>
            <person name="Milhes M."/>
            <person name="Lampietro C."/>
            <person name="Lopez Roques C."/>
            <person name="Donnadieu C."/>
            <person name="Du K."/>
            <person name="Schartl M."/>
            <person name="Guiguen Y."/>
        </authorList>
    </citation>
    <scope>NUCLEOTIDE SEQUENCE [LARGE SCALE GENOMIC DNA]</scope>
    <source>
        <strain evidence="9">Hh-F2</strain>
        <tissue evidence="9">Blood</tissue>
    </source>
</reference>
<evidence type="ECO:0000313" key="9">
    <source>
        <dbReference type="EMBL" id="KAK6479492.1"/>
    </source>
</evidence>
<feature type="compositionally biased region" description="Basic and acidic residues" evidence="6">
    <location>
        <begin position="719"/>
        <end position="729"/>
    </location>
</feature>
<feature type="compositionally biased region" description="Polar residues" evidence="6">
    <location>
        <begin position="773"/>
        <end position="782"/>
    </location>
</feature>
<dbReference type="Proteomes" id="UP001369086">
    <property type="component" value="Unassembled WGS sequence"/>
</dbReference>
<feature type="compositionally biased region" description="Polar residues" evidence="6">
    <location>
        <begin position="920"/>
        <end position="929"/>
    </location>
</feature>
<feature type="region of interest" description="Disordered" evidence="6">
    <location>
        <begin position="916"/>
        <end position="1137"/>
    </location>
</feature>
<feature type="compositionally biased region" description="Low complexity" evidence="6">
    <location>
        <begin position="1175"/>
        <end position="1184"/>
    </location>
</feature>
<evidence type="ECO:0000259" key="7">
    <source>
        <dbReference type="Pfam" id="PF18581"/>
    </source>
</evidence>
<feature type="compositionally biased region" description="Basic and acidic residues" evidence="6">
    <location>
        <begin position="617"/>
        <end position="628"/>
    </location>
</feature>
<evidence type="ECO:0000313" key="10">
    <source>
        <dbReference type="Proteomes" id="UP001369086"/>
    </source>
</evidence>
<gene>
    <name evidence="9" type="ORF">HHUSO_G20250</name>
</gene>
<feature type="domain" description="Synaptonemal complex protein 2 armadillo-repeat-like" evidence="7">
    <location>
        <begin position="29"/>
        <end position="201"/>
    </location>
</feature>
<comment type="similarity">
    <text evidence="3">Belongs to the SYCP2 family.</text>
</comment>
<protein>
    <submittedName>
        <fullName evidence="9">Synaptonemal complex protein 2-like</fullName>
    </submittedName>
</protein>
<accession>A0ABR0Z3S5</accession>
<dbReference type="InterPro" id="IPR024835">
    <property type="entry name" value="SYCP2-like"/>
</dbReference>
<sequence>MKDGTQHCGHRTTDLVLLLLKMPVRQDAQLEKLIDETLKKSEFQSLEEFLQGDINEDACQKCTKQFINKLDKVIRRELDKNNVKNASLVLSGLHKFGKTLSIQAADGVTVMIKQGLWFEKARDIWVEGGQLKSEALLNLTEDFFDALMVVYENSSEGKKQVIGSFLHRTGELIADSGVHITIQQEAVRKLNMILDEIPKEDKTQILSSGKVLCVMYEWVGEKNIDWWRMTTGKQRQELADQWFTMEFVANAFKGIKDSEFETDCRKFLNLVNGMLGDRRSVYTYPCLKVFLDEHELLMPADDKLQDFWIDFNVGSQSITFYISPDDNEEENQWETVCLPEDEVEKYLVEEKDGNNLLKVSMKHPLNVSGKEGSQIQIYFSAALNIAEAIKNVYGAIKAKEFVGKCGSSVAKTTVRIIFDEDGSQLLVPESQVSLTPKSYKRSSGREKKRIIQYSQESVVPPERARASLEQTPQLPSKASHLDTPAKMRVSEATLAISSCGGSRTAMSPIARVMTTSTPARKGKVKPALELVGSSKRNSDYNLIKLKSETPIRKSPGCIPAEREYGTSANNKPVGAAPESSKADSEGKQEPRPRNGSKKFCKQIPAAKVAEMLQEDQDNARASEEEHLADSMNIVPDSQPVIKKDKTLLPGPLTSFSRDQDFISRRRVSVSGGVSLLQQGQSFQNRVSKQRAFSAAFNDQSPPQLQRSKEPSQKQVQEQLAEKLEKPNKEKKQKRKHEADGKRSSGETRALEENQAAARGIEGQGQAPLAVQKAENSAEQCSKSNKKPALGSSRKEAIPIPQEMSPARNHRVSVSHRQENLQRGREREMEVSYREMKEKKTKSIGKDCIGVTETMISSISSKYRTQTDPSALNRAHLEKSWSFSFLEKGQTGNTGFLKGSSHSKQIKMNAVQTGDDIYNFSDESTGNLGANDTRRLEKSGKSDKSGKSEESRIKSGSLEKGECKKPGGRYVKKHLFSDTDTEPRPDDSRNEVSWLQDYNRRPKPNVVDYSRQRHGKPPPSPGNDESPEFPPAIPKPRKEKAKAKKKVGGNENAQKDKAVPTRQTGRPQRAAAKGRRYWEPSESGSDVESVASSQEEEQSVYKPKQHPAKTNQERNKKVSAPPEQKKSAGALPQVTMRKELQKTWISQFSPLTSPPPSIEKMRCAEKSKVVARPTVAAAAAAAAPALPDLTPKPKNPHETPKQIHPKKFYKSNKSKQKAPSPPPPEAAAKSPKIIVQDIDDVSPLLSPVVMPLLTSTILKKSLVSEKDLYEEMKPCLEIQDSLEQAASSDNECAISVGSHSNSSDKIALYTEREKTPSSFVMSESSRRHGARINEVHVSGPSVFSSATLKRLHVDQSENCSEEEDEEEEPKDKGSKLRPRKLFKSDASARCTEIATTSTIIRKEMYREDCASSYDEEEEEEEWSETEREVMLRPQKLLQMDDQEVQSTISSHMVSTVDMSSWETSGNQDMGMMCQKFSTDLKRKFQNRSRKMEYYTKQSLQSVQQHLSSVSVQVRECRVQKLESFMGEIMNELNDFEKDTSTLKNMEKELTNFWKKQTQELTSHQEKEQRRIHHLKTSFEKNVRHSLEYEGRIFTSEMHLMRKDMNTVQERFLKEMQEEELLGVRRGLQSLFLPEGRKF</sequence>
<feature type="compositionally biased region" description="Basic and acidic residues" evidence="6">
    <location>
        <begin position="580"/>
        <end position="592"/>
    </location>
</feature>
<feature type="compositionally biased region" description="Acidic residues" evidence="6">
    <location>
        <begin position="1358"/>
        <end position="1367"/>
    </location>
</feature>
<evidence type="ECO:0000256" key="2">
    <source>
        <dbReference type="ARBA" id="ARBA00004286"/>
    </source>
</evidence>
<feature type="region of interest" description="Disordered" evidence="6">
    <location>
        <begin position="551"/>
        <end position="600"/>
    </location>
</feature>
<feature type="compositionally biased region" description="Basic and acidic residues" evidence="6">
    <location>
        <begin position="931"/>
        <end position="964"/>
    </location>
</feature>
<evidence type="ECO:0000256" key="3">
    <source>
        <dbReference type="ARBA" id="ARBA00007960"/>
    </source>
</evidence>
<dbReference type="InterPro" id="IPR041322">
    <property type="entry name" value="SYCP2_ARLD"/>
</dbReference>
<keyword evidence="5" id="KW-0539">Nucleus</keyword>
<evidence type="ECO:0000259" key="8">
    <source>
        <dbReference type="Pfam" id="PF18584"/>
    </source>
</evidence>
<feature type="compositionally biased region" description="Polar residues" evidence="6">
    <location>
        <begin position="696"/>
        <end position="705"/>
    </location>
</feature>
<proteinExistence type="inferred from homology"/>
<dbReference type="Pfam" id="PF18584">
    <property type="entry name" value="SYCP2_SLD"/>
    <property type="match status" value="1"/>
</dbReference>
<dbReference type="PANTHER" id="PTHR15607:SF12">
    <property type="entry name" value="SYNAPTONEMAL COMPLEX PROTEIN 2"/>
    <property type="match status" value="1"/>
</dbReference>
<dbReference type="EMBL" id="JAHFZB010000018">
    <property type="protein sequence ID" value="KAK6479492.1"/>
    <property type="molecule type" value="Genomic_DNA"/>
</dbReference>
<dbReference type="PANTHER" id="PTHR15607">
    <property type="entry name" value="SYNAPTONEMAL COMPLEX PROTEIN-RELATED"/>
    <property type="match status" value="1"/>
</dbReference>
<evidence type="ECO:0000256" key="4">
    <source>
        <dbReference type="ARBA" id="ARBA00022454"/>
    </source>
</evidence>
<feature type="compositionally biased region" description="Basic residues" evidence="6">
    <location>
        <begin position="1202"/>
        <end position="1215"/>
    </location>
</feature>